<feature type="region of interest" description="Disordered" evidence="2">
    <location>
        <begin position="1"/>
        <end position="24"/>
    </location>
</feature>
<comment type="caution">
    <text evidence="3">The sequence shown here is derived from an EMBL/GenBank/DDBJ whole genome shotgun (WGS) entry which is preliminary data.</text>
</comment>
<dbReference type="Proteomes" id="UP000693970">
    <property type="component" value="Unassembled WGS sequence"/>
</dbReference>
<keyword evidence="1" id="KW-0175">Coiled coil</keyword>
<evidence type="ECO:0000256" key="1">
    <source>
        <dbReference type="SAM" id="Coils"/>
    </source>
</evidence>
<feature type="coiled-coil region" evidence="1">
    <location>
        <begin position="137"/>
        <end position="174"/>
    </location>
</feature>
<gene>
    <name evidence="3" type="ORF">IV203_007296</name>
</gene>
<reference evidence="3" key="1">
    <citation type="journal article" date="2021" name="Sci. Rep.">
        <title>Diploid genomic architecture of Nitzschia inconspicua, an elite biomass production diatom.</title>
        <authorList>
            <person name="Oliver A."/>
            <person name="Podell S."/>
            <person name="Pinowska A."/>
            <person name="Traller J.C."/>
            <person name="Smith S.R."/>
            <person name="McClure R."/>
            <person name="Beliaev A."/>
            <person name="Bohutskyi P."/>
            <person name="Hill E.A."/>
            <person name="Rabines A."/>
            <person name="Zheng H."/>
            <person name="Allen L.Z."/>
            <person name="Kuo A."/>
            <person name="Grigoriev I.V."/>
            <person name="Allen A.E."/>
            <person name="Hazlebeck D."/>
            <person name="Allen E.E."/>
        </authorList>
    </citation>
    <scope>NUCLEOTIDE SEQUENCE</scope>
    <source>
        <strain evidence="3">Hildebrandi</strain>
    </source>
</reference>
<feature type="compositionally biased region" description="Polar residues" evidence="2">
    <location>
        <begin position="1"/>
        <end position="15"/>
    </location>
</feature>
<evidence type="ECO:0000313" key="4">
    <source>
        <dbReference type="Proteomes" id="UP000693970"/>
    </source>
</evidence>
<dbReference type="OrthoDB" id="46145at2759"/>
<organism evidence="3 4">
    <name type="scientific">Nitzschia inconspicua</name>
    <dbReference type="NCBI Taxonomy" id="303405"/>
    <lineage>
        <taxon>Eukaryota</taxon>
        <taxon>Sar</taxon>
        <taxon>Stramenopiles</taxon>
        <taxon>Ochrophyta</taxon>
        <taxon>Bacillariophyta</taxon>
        <taxon>Bacillariophyceae</taxon>
        <taxon>Bacillariophycidae</taxon>
        <taxon>Bacillariales</taxon>
        <taxon>Bacillariaceae</taxon>
        <taxon>Nitzschia</taxon>
    </lineage>
</organism>
<feature type="region of interest" description="Disordered" evidence="2">
    <location>
        <begin position="328"/>
        <end position="349"/>
    </location>
</feature>
<keyword evidence="4" id="KW-1185">Reference proteome</keyword>
<evidence type="ECO:0000256" key="2">
    <source>
        <dbReference type="SAM" id="MobiDB-lite"/>
    </source>
</evidence>
<dbReference type="EMBL" id="JAGRRH010000025">
    <property type="protein sequence ID" value="KAG7342204.1"/>
    <property type="molecule type" value="Genomic_DNA"/>
</dbReference>
<name>A0A9K3KF72_9STRA</name>
<accession>A0A9K3KF72</accession>
<reference evidence="3" key="2">
    <citation type="submission" date="2021-04" db="EMBL/GenBank/DDBJ databases">
        <authorList>
            <person name="Podell S."/>
        </authorList>
    </citation>
    <scope>NUCLEOTIDE SEQUENCE</scope>
    <source>
        <strain evidence="3">Hildebrandi</strain>
    </source>
</reference>
<evidence type="ECO:0000313" key="3">
    <source>
        <dbReference type="EMBL" id="KAG7342204.1"/>
    </source>
</evidence>
<protein>
    <submittedName>
        <fullName evidence="3">Uncharacterized protein</fullName>
    </submittedName>
</protein>
<dbReference type="AlphaFoldDB" id="A0A9K3KF72"/>
<sequence length="839" mass="89938">MDGESNTNHNSTTPKQGGGGIGRDVFDDSRRAAFNLSASRRASLGLDFGDALLRRPSGFAEVEFAMQRRRGSMDSVLDAAINDLTRRRLSMAMGFPSDGFGGMSDPLSSIGGMNSMMMSSMGGMPMTNPSATASTAVNSINARQQQLQEQQRELERRQRELELQREQLLTAMEERRRVMQHMQTKMEDPSSALGNNGMGNSTFGQRNSLLGNLGGGMAGGGLMGMGGNGSGTSSAMAAALMGQSNSGSGARGATGGGGSNEWYVCKICNSKAFANREEAYAHESICMQTAFGASFRRNSGMHDARRGSLDLLGALAGATPNLVSGFQSERRMSTAGESNSSNTTSLMSNGPFSMMEKPLPLAMASDKEWLTPLHCFVRKHCVEIFPASDDDVATPSKGKRKPIMVGQVGIRCPHCHSQDAAKSRERGSVYYPTSIASIYNATMNLLQRHLHNCTAVPEDMMKRYETLKADDARSGTSKKYWVESALSLGLVDTANGIRYSALPPPPLPSLTPQQKAREGFSLADGNDDDFFNTSSNALSTLSQRGELDVSNNVAKGDMDKISESTKITADTLQSLVAASDKGGAGNDIPVAEQSLTHSAPLVTADDEPYATGFSFHLLSQMQPCVFTEADRLGKRKGLPPGFPGLACRHCFGGYGSGRFFPSSIKTLSDTSKTLNVLHNHMQRCRKCPAEVRETLDRLRKFHDEERAKMKFGSQKAFFARIWDRLHSNDPTVNTKRKYEQPSRNNAVNTMSASAVAAATSQGMGFPPSMAASFPQSGSFMGGSGAFGAMTGLSGFSAGLGAAGLGTGLTFDSLPIQYTASDMFDSNKRRKLQADNHSSV</sequence>
<proteinExistence type="predicted"/>